<sequence length="73" mass="7994">MRKHGVFLLSAIQEKRPDAARIGSRALLSLVIQARKRGGFGVTARRTPAINGQASNKQKNLMRKHGVFLLSAV</sequence>
<gene>
    <name evidence="1" type="ORF">IMO34_05895</name>
</gene>
<proteinExistence type="predicted"/>
<protein>
    <submittedName>
        <fullName evidence="1">Uncharacterized protein</fullName>
    </submittedName>
</protein>
<name>A0AAP9XUD2_RAOTE</name>
<dbReference type="Proteomes" id="UP000594500">
    <property type="component" value="Chromosome"/>
</dbReference>
<evidence type="ECO:0000313" key="2">
    <source>
        <dbReference type="Proteomes" id="UP000594500"/>
    </source>
</evidence>
<dbReference type="EMBL" id="CP062916">
    <property type="protein sequence ID" value="QPF09945.1"/>
    <property type="molecule type" value="Genomic_DNA"/>
</dbReference>
<dbReference type="AlphaFoldDB" id="A0AAP9XUD2"/>
<accession>A0AAP9XUD2</accession>
<reference evidence="1 2" key="1">
    <citation type="submission" date="2020-10" db="EMBL/GenBank/DDBJ databases">
        <title>Resistance determinants and their genetic context in bacteria from a longitudinal study of pigs reared under conventional and antibiotic-free husbandry practices.</title>
        <authorList>
            <person name="Poulin-Laprade D."/>
            <person name="Brouard J.-S."/>
            <person name="Gagnon N."/>
            <person name="Turcotte A."/>
            <person name="Langlois A."/>
            <person name="Matte J.J."/>
            <person name="Carrillo C.D."/>
            <person name="Zaheer R."/>
            <person name="McAllister T."/>
            <person name="Topp E."/>
            <person name="Talbot G."/>
        </authorList>
    </citation>
    <scope>NUCLEOTIDE SEQUENCE [LARGE SCALE GENOMIC DNA]</scope>
    <source>
        <strain evidence="1 2">Res13-Abat-PEB01-P1-04-A</strain>
    </source>
</reference>
<evidence type="ECO:0000313" key="1">
    <source>
        <dbReference type="EMBL" id="QPF09945.1"/>
    </source>
</evidence>
<dbReference type="RefSeq" id="WP_195710563.1">
    <property type="nucleotide sequence ID" value="NZ_CP062916.1"/>
</dbReference>
<organism evidence="1 2">
    <name type="scientific">Raoultella terrigena</name>
    <name type="common">Klebsiella terrigena</name>
    <dbReference type="NCBI Taxonomy" id="577"/>
    <lineage>
        <taxon>Bacteria</taxon>
        <taxon>Pseudomonadati</taxon>
        <taxon>Pseudomonadota</taxon>
        <taxon>Gammaproteobacteria</taxon>
        <taxon>Enterobacterales</taxon>
        <taxon>Enterobacteriaceae</taxon>
        <taxon>Klebsiella/Raoultella group</taxon>
        <taxon>Raoultella</taxon>
    </lineage>
</organism>